<dbReference type="EMBL" id="JACKTI010000067">
    <property type="protein sequence ID" value="MCV7026566.1"/>
    <property type="molecule type" value="Genomic_DNA"/>
</dbReference>
<reference evidence="6" key="3">
    <citation type="journal article" date="2022" name="BMC Genomics">
        <title>Comparative genome analysis of mycobacteria focusing on tRNA and non-coding RNA.</title>
        <authorList>
            <person name="Behra P.R.K."/>
            <person name="Pettersson B.M.F."/>
            <person name="Ramesh M."/>
            <person name="Das S."/>
            <person name="Dasgupta S."/>
            <person name="Kirsebom L.A."/>
        </authorList>
    </citation>
    <scope>NUCLEOTIDE SEQUENCE</scope>
    <source>
        <strain evidence="6">DSM 44203</strain>
    </source>
</reference>
<sequence length="476" mass="51967">MDQDLIAPRIDSRRAKLAGRAAEQIVADVIELGWPVGHVLGSEAELLERYGVSRAVLREAVRLVEHQRVARMRRGTGGGLVIDEPDVDAVIGPTVIYLLRAKATLDELFDTRIILEELVAELASQRAREADISTVRETLAEESAGNFTDYRLLHTQLAALTGNPVLQLFVETFSRVIDFHFADEAALPTGMSREVQHAHASIARAILTNNPGVARERMSRHLRAEAEFIHRQPATVQVLDPTTALAGTDGDKRGEALARQIFAWVLDTGATPGTFIGSEATLMAKYKASRAVLREAIRILEYQQIALTRRGPGGGLFVAEPDSSALTEIISIYLRRHGVNAQHIQELRTGLELAVAERAASAVRSGTVDASMIEKALATESEQGVTAAYAKREDFHSVLARLSGNRALELVHRATMRLGWNFFAQYVDDDPQALERASKAIDPAHRSIADALLAGDSELAVVRMRAHIAATTPQGR</sequence>
<proteinExistence type="predicted"/>
<protein>
    <submittedName>
        <fullName evidence="6">FadR family transcriptional regulator</fullName>
    </submittedName>
    <submittedName>
        <fullName evidence="5">GntR family transcriptional regulator</fullName>
    </submittedName>
</protein>
<dbReference type="Proteomes" id="UP000069773">
    <property type="component" value="Unassembled WGS sequence"/>
</dbReference>
<accession>A0AAW5SSY6</accession>
<dbReference type="GO" id="GO:0003700">
    <property type="term" value="F:DNA-binding transcription factor activity"/>
    <property type="evidence" value="ECO:0007669"/>
    <property type="project" value="InterPro"/>
</dbReference>
<keyword evidence="7" id="KW-1185">Reference proteome</keyword>
<evidence type="ECO:0000256" key="3">
    <source>
        <dbReference type="ARBA" id="ARBA00023163"/>
    </source>
</evidence>
<dbReference type="Proteomes" id="UP001207528">
    <property type="component" value="Unassembled WGS sequence"/>
</dbReference>
<dbReference type="SUPFAM" id="SSF48008">
    <property type="entry name" value="GntR ligand-binding domain-like"/>
    <property type="match status" value="2"/>
</dbReference>
<dbReference type="Pfam" id="PF07729">
    <property type="entry name" value="FCD"/>
    <property type="match status" value="2"/>
</dbReference>
<keyword evidence="1" id="KW-0805">Transcription regulation</keyword>
<dbReference type="GO" id="GO:0003677">
    <property type="term" value="F:DNA binding"/>
    <property type="evidence" value="ECO:0007669"/>
    <property type="project" value="UniProtKB-KW"/>
</dbReference>
<evidence type="ECO:0000256" key="2">
    <source>
        <dbReference type="ARBA" id="ARBA00023125"/>
    </source>
</evidence>
<name>A0AAW5SSY6_MYCNV</name>
<dbReference type="AlphaFoldDB" id="A0AAW5SSY6"/>
<dbReference type="SMART" id="SM00345">
    <property type="entry name" value="HTH_GNTR"/>
    <property type="match status" value="2"/>
</dbReference>
<dbReference type="Pfam" id="PF00392">
    <property type="entry name" value="GntR"/>
    <property type="match status" value="1"/>
</dbReference>
<evidence type="ECO:0000259" key="4">
    <source>
        <dbReference type="PROSITE" id="PS50949"/>
    </source>
</evidence>
<evidence type="ECO:0000313" key="7">
    <source>
        <dbReference type="Proteomes" id="UP000069773"/>
    </source>
</evidence>
<dbReference type="Gene3D" id="1.10.10.10">
    <property type="entry name" value="Winged helix-like DNA-binding domain superfamily/Winged helix DNA-binding domain"/>
    <property type="match status" value="2"/>
</dbReference>
<dbReference type="SMART" id="SM00895">
    <property type="entry name" value="FCD"/>
    <property type="match status" value="2"/>
</dbReference>
<gene>
    <name evidence="6" type="ORF">H7I77_24960</name>
    <name evidence="5" type="ORF">RMCN_2568</name>
</gene>
<dbReference type="InterPro" id="IPR011711">
    <property type="entry name" value="GntR_C"/>
</dbReference>
<dbReference type="InterPro" id="IPR036388">
    <property type="entry name" value="WH-like_DNA-bd_sf"/>
</dbReference>
<dbReference type="PANTHER" id="PTHR43537">
    <property type="entry name" value="TRANSCRIPTIONAL REGULATOR, GNTR FAMILY"/>
    <property type="match status" value="1"/>
</dbReference>
<reference evidence="6" key="2">
    <citation type="submission" date="2020-07" db="EMBL/GenBank/DDBJ databases">
        <authorList>
            <person name="Pettersson B.M.F."/>
            <person name="Behra P.R.K."/>
            <person name="Ramesh M."/>
            <person name="Das S."/>
            <person name="Dasgupta S."/>
            <person name="Kirsebom L.A."/>
        </authorList>
    </citation>
    <scope>NUCLEOTIDE SEQUENCE</scope>
    <source>
        <strain evidence="6">DSM 44203</strain>
    </source>
</reference>
<organism evidence="6 8">
    <name type="scientific">Mycolicibacterium novocastrense</name>
    <name type="common">Mycobacterium novocastrense</name>
    <dbReference type="NCBI Taxonomy" id="59813"/>
    <lineage>
        <taxon>Bacteria</taxon>
        <taxon>Bacillati</taxon>
        <taxon>Actinomycetota</taxon>
        <taxon>Actinomycetes</taxon>
        <taxon>Mycobacteriales</taxon>
        <taxon>Mycobacteriaceae</taxon>
        <taxon>Mycolicibacterium</taxon>
    </lineage>
</organism>
<dbReference type="SUPFAM" id="SSF46785">
    <property type="entry name" value="Winged helix' DNA-binding domain"/>
    <property type="match status" value="2"/>
</dbReference>
<comment type="caution">
    <text evidence="6">The sequence shown here is derived from an EMBL/GenBank/DDBJ whole genome shotgun (WGS) entry which is preliminary data.</text>
</comment>
<feature type="domain" description="HTH gntR-type" evidence="4">
    <location>
        <begin position="251"/>
        <end position="321"/>
    </location>
</feature>
<evidence type="ECO:0000313" key="6">
    <source>
        <dbReference type="EMBL" id="MCV7026566.1"/>
    </source>
</evidence>
<dbReference type="InterPro" id="IPR036390">
    <property type="entry name" value="WH_DNA-bd_sf"/>
</dbReference>
<dbReference type="Gene3D" id="1.20.120.530">
    <property type="entry name" value="GntR ligand-binding domain-like"/>
    <property type="match status" value="2"/>
</dbReference>
<reference evidence="5 7" key="1">
    <citation type="journal article" date="2016" name="Genome Announc.">
        <title>Draft Genome Sequences of Five Rapidly Growing Mycobacterium Species, M. thermoresistibile, M. fortuitum subsp. acetamidolyticum, M. canariasense, M. brisbanense, and M. novocastrense.</title>
        <authorList>
            <person name="Katahira K."/>
            <person name="Ogura Y."/>
            <person name="Gotoh Y."/>
            <person name="Hayashi T."/>
        </authorList>
    </citation>
    <scope>NUCLEOTIDE SEQUENCE [LARGE SCALE GENOMIC DNA]</scope>
    <source>
        <strain evidence="5 7">JCM18114</strain>
    </source>
</reference>
<evidence type="ECO:0000313" key="8">
    <source>
        <dbReference type="Proteomes" id="UP001207528"/>
    </source>
</evidence>
<dbReference type="EMBL" id="BCTA01000030">
    <property type="protein sequence ID" value="GAT09435.1"/>
    <property type="molecule type" value="Genomic_DNA"/>
</dbReference>
<dbReference type="InterPro" id="IPR000524">
    <property type="entry name" value="Tscrpt_reg_HTH_GntR"/>
</dbReference>
<evidence type="ECO:0000256" key="1">
    <source>
        <dbReference type="ARBA" id="ARBA00023015"/>
    </source>
</evidence>
<dbReference type="InterPro" id="IPR008920">
    <property type="entry name" value="TF_FadR/GntR_C"/>
</dbReference>
<dbReference type="PROSITE" id="PS50949">
    <property type="entry name" value="HTH_GNTR"/>
    <property type="match status" value="2"/>
</dbReference>
<dbReference type="RefSeq" id="WP_067389695.1">
    <property type="nucleotide sequence ID" value="NZ_BCTA01000030.1"/>
</dbReference>
<dbReference type="PANTHER" id="PTHR43537:SF51">
    <property type="entry name" value="HTH-TYPE TRANSCRIPTIONAL REGULATOR LGOR-RELATED"/>
    <property type="match status" value="1"/>
</dbReference>
<keyword evidence="2" id="KW-0238">DNA-binding</keyword>
<keyword evidence="3" id="KW-0804">Transcription</keyword>
<feature type="domain" description="HTH gntR-type" evidence="4">
    <location>
        <begin position="15"/>
        <end position="84"/>
    </location>
</feature>
<evidence type="ECO:0000313" key="5">
    <source>
        <dbReference type="EMBL" id="GAT09435.1"/>
    </source>
</evidence>